<dbReference type="SUPFAM" id="SSF52058">
    <property type="entry name" value="L domain-like"/>
    <property type="match status" value="1"/>
</dbReference>
<comment type="caution">
    <text evidence="1">The sequence shown here is derived from an EMBL/GenBank/DDBJ whole genome shotgun (WGS) entry which is preliminary data.</text>
</comment>
<accession>A0A426XAT4</accession>
<dbReference type="InterPro" id="IPR032675">
    <property type="entry name" value="LRR_dom_sf"/>
</dbReference>
<dbReference type="AlphaFoldDB" id="A0A426XAT4"/>
<proteinExistence type="predicted"/>
<evidence type="ECO:0000313" key="1">
    <source>
        <dbReference type="EMBL" id="RRT36587.1"/>
    </source>
</evidence>
<gene>
    <name evidence="1" type="ORF">B296_00040011</name>
</gene>
<dbReference type="EMBL" id="AMZH03023395">
    <property type="protein sequence ID" value="RRT36587.1"/>
    <property type="molecule type" value="Genomic_DNA"/>
</dbReference>
<dbReference type="Gene3D" id="3.80.10.10">
    <property type="entry name" value="Ribonuclease Inhibitor"/>
    <property type="match status" value="1"/>
</dbReference>
<organism evidence="1 2">
    <name type="scientific">Ensete ventricosum</name>
    <name type="common">Abyssinian banana</name>
    <name type="synonym">Musa ensete</name>
    <dbReference type="NCBI Taxonomy" id="4639"/>
    <lineage>
        <taxon>Eukaryota</taxon>
        <taxon>Viridiplantae</taxon>
        <taxon>Streptophyta</taxon>
        <taxon>Embryophyta</taxon>
        <taxon>Tracheophyta</taxon>
        <taxon>Spermatophyta</taxon>
        <taxon>Magnoliopsida</taxon>
        <taxon>Liliopsida</taxon>
        <taxon>Zingiberales</taxon>
        <taxon>Musaceae</taxon>
        <taxon>Ensete</taxon>
    </lineage>
</organism>
<reference evidence="1 2" key="1">
    <citation type="journal article" date="2014" name="Agronomy (Basel)">
        <title>A Draft Genome Sequence for Ensete ventricosum, the Drought-Tolerant Tree Against Hunger.</title>
        <authorList>
            <person name="Harrison J."/>
            <person name="Moore K.A."/>
            <person name="Paszkiewicz K."/>
            <person name="Jones T."/>
            <person name="Grant M."/>
            <person name="Ambacheew D."/>
            <person name="Muzemil S."/>
            <person name="Studholme D.J."/>
        </authorList>
    </citation>
    <scope>NUCLEOTIDE SEQUENCE [LARGE SCALE GENOMIC DNA]</scope>
</reference>
<evidence type="ECO:0000313" key="2">
    <source>
        <dbReference type="Proteomes" id="UP000287651"/>
    </source>
</evidence>
<name>A0A426XAT4_ENSVE</name>
<sequence>WKLGKTRKLLTGNNEFTGKIAESYANCSSLVRLRVRKNSLNGVVPARLWGLPNLEMIDRPRIQPIRRPGKRSDRRG</sequence>
<feature type="non-terminal residue" evidence="1">
    <location>
        <position position="1"/>
    </location>
</feature>
<protein>
    <submittedName>
        <fullName evidence="1">Uncharacterized protein</fullName>
    </submittedName>
</protein>
<dbReference type="Proteomes" id="UP000287651">
    <property type="component" value="Unassembled WGS sequence"/>
</dbReference>